<dbReference type="Proteomes" id="UP000318943">
    <property type="component" value="Unassembled WGS sequence"/>
</dbReference>
<dbReference type="InterPro" id="IPR021556">
    <property type="entry name" value="DUF2950"/>
</dbReference>
<protein>
    <submittedName>
        <fullName evidence="2">DUF2950 domain-containing protein</fullName>
    </submittedName>
</protein>
<evidence type="ECO:0000313" key="2">
    <source>
        <dbReference type="EMBL" id="TSP14066.1"/>
    </source>
</evidence>
<reference evidence="2 3" key="1">
    <citation type="submission" date="2019-05" db="EMBL/GenBank/DDBJ databases">
        <title>Whole genome sequence analysis of Cupriavidus campinensis S14E4C strain.</title>
        <authorList>
            <person name="Abbaszade G."/>
            <person name="Szabo A."/>
            <person name="Toumi M."/>
            <person name="Toth E."/>
        </authorList>
    </citation>
    <scope>NUCLEOTIDE SEQUENCE [LARGE SCALE GENOMIC DNA]</scope>
    <source>
        <strain evidence="2 3">S14E4C</strain>
    </source>
</reference>
<dbReference type="Pfam" id="PF11453">
    <property type="entry name" value="DUF2950"/>
    <property type="match status" value="1"/>
</dbReference>
<organism evidence="2 3">
    <name type="scientific">Cupriavidus campinensis</name>
    <dbReference type="NCBI Taxonomy" id="151783"/>
    <lineage>
        <taxon>Bacteria</taxon>
        <taxon>Pseudomonadati</taxon>
        <taxon>Pseudomonadota</taxon>
        <taxon>Betaproteobacteria</taxon>
        <taxon>Burkholderiales</taxon>
        <taxon>Burkholderiaceae</taxon>
        <taxon>Cupriavidus</taxon>
    </lineage>
</organism>
<evidence type="ECO:0000256" key="1">
    <source>
        <dbReference type="SAM" id="SignalP"/>
    </source>
</evidence>
<accession>A0ABY3ETF5</accession>
<keyword evidence="1" id="KW-0732">Signal</keyword>
<comment type="caution">
    <text evidence="2">The sequence shown here is derived from an EMBL/GenBank/DDBJ whole genome shotgun (WGS) entry which is preliminary data.</text>
</comment>
<feature type="chain" id="PRO_5047232829" evidence="1">
    <location>
        <begin position="28"/>
        <end position="281"/>
    </location>
</feature>
<dbReference type="EMBL" id="VCIZ01000002">
    <property type="protein sequence ID" value="TSP14066.1"/>
    <property type="molecule type" value="Genomic_DNA"/>
</dbReference>
<keyword evidence="3" id="KW-1185">Reference proteome</keyword>
<feature type="signal peptide" evidence="1">
    <location>
        <begin position="1"/>
        <end position="27"/>
    </location>
</feature>
<proteinExistence type="predicted"/>
<name>A0ABY3ETF5_9BURK</name>
<sequence length="281" mass="30597">MKRTVRRFLGAALLAVPLLAVSAPALAQRVYPSPEAASDALGDAIARSDHDALKGVLGPNYRTLLPPQGVDQDDIYEFLAAWSRHHAVERVGEETARVAVGESGWTFPVPIVKRKAGWQFDMPAGQREVHVRRIGRNELVTMDTLLQLADAQQRYAELVGNGRYATQLVSSPGKTNGLYWPSSSAENDSPLGPDALAMGPDAPPNEAFYGYRYRIIAAPKGSSAQYAIVAWPARYGDSGVNTFILDSERHFYERDLGASTASRAAALRTFSPEGWTKVAEQ</sequence>
<gene>
    <name evidence="2" type="ORF">FGG12_03915</name>
</gene>
<evidence type="ECO:0000313" key="3">
    <source>
        <dbReference type="Proteomes" id="UP000318943"/>
    </source>
</evidence>